<gene>
    <name evidence="1" type="ORF">ACOLOM_LOCUS7289</name>
</gene>
<evidence type="ECO:0000313" key="1">
    <source>
        <dbReference type="EMBL" id="CAG8619695.1"/>
    </source>
</evidence>
<dbReference type="Proteomes" id="UP000789525">
    <property type="component" value="Unassembled WGS sequence"/>
</dbReference>
<dbReference type="EMBL" id="CAJVPT010016514">
    <property type="protein sequence ID" value="CAG8619695.1"/>
    <property type="molecule type" value="Genomic_DNA"/>
</dbReference>
<sequence length="192" mass="21669">TSGARQKDEEWNPEENGGFAIHENDPSKAGPSDPLAQLEKTSDALRKAKEIGAPRIESLQELSDTYNTDPYELSKRVRKQFREVKKVDKRKREEEEAVKDKYSLPSTLKLVEESEVKEEAKNLWAKERTEWEANERTKRRRTIAEVGKTTKKDGSLAASLLKNSLKSSDPFLSSKSSSSKPALAGIVRRPRG</sequence>
<name>A0ACA9MXL9_9GLOM</name>
<feature type="non-terminal residue" evidence="1">
    <location>
        <position position="1"/>
    </location>
</feature>
<accession>A0ACA9MXL9</accession>
<evidence type="ECO:0000313" key="2">
    <source>
        <dbReference type="Proteomes" id="UP000789525"/>
    </source>
</evidence>
<organism evidence="1 2">
    <name type="scientific">Acaulospora colombiana</name>
    <dbReference type="NCBI Taxonomy" id="27376"/>
    <lineage>
        <taxon>Eukaryota</taxon>
        <taxon>Fungi</taxon>
        <taxon>Fungi incertae sedis</taxon>
        <taxon>Mucoromycota</taxon>
        <taxon>Glomeromycotina</taxon>
        <taxon>Glomeromycetes</taxon>
        <taxon>Diversisporales</taxon>
        <taxon>Acaulosporaceae</taxon>
        <taxon>Acaulospora</taxon>
    </lineage>
</organism>
<keyword evidence="2" id="KW-1185">Reference proteome</keyword>
<proteinExistence type="predicted"/>
<reference evidence="1" key="1">
    <citation type="submission" date="2021-06" db="EMBL/GenBank/DDBJ databases">
        <authorList>
            <person name="Kallberg Y."/>
            <person name="Tangrot J."/>
            <person name="Rosling A."/>
        </authorList>
    </citation>
    <scope>NUCLEOTIDE SEQUENCE</scope>
    <source>
        <strain evidence="1">CL356</strain>
    </source>
</reference>
<protein>
    <submittedName>
        <fullName evidence="1">16971_t:CDS:1</fullName>
    </submittedName>
</protein>
<comment type="caution">
    <text evidence="1">The sequence shown here is derived from an EMBL/GenBank/DDBJ whole genome shotgun (WGS) entry which is preliminary data.</text>
</comment>